<feature type="region of interest" description="Disordered" evidence="1">
    <location>
        <begin position="199"/>
        <end position="259"/>
    </location>
</feature>
<reference evidence="3 4" key="1">
    <citation type="submission" date="2024-07" db="EMBL/GenBank/DDBJ databases">
        <authorList>
            <person name="Thanompreechachai J."/>
            <person name="Duangmal K."/>
        </authorList>
    </citation>
    <scope>NUCLEOTIDE SEQUENCE [LARGE SCALE GENOMIC DNA]</scope>
    <source>
        <strain evidence="3 4">TBRC 1896</strain>
    </source>
</reference>
<dbReference type="Proteomes" id="UP001566476">
    <property type="component" value="Unassembled WGS sequence"/>
</dbReference>
<comment type="caution">
    <text evidence="3">The sequence shown here is derived from an EMBL/GenBank/DDBJ whole genome shotgun (WGS) entry which is preliminary data.</text>
</comment>
<evidence type="ECO:0000256" key="2">
    <source>
        <dbReference type="SAM" id="Phobius"/>
    </source>
</evidence>
<organism evidence="3 4">
    <name type="scientific">Kineococcus mangrovi</name>
    <dbReference type="NCBI Taxonomy" id="1660183"/>
    <lineage>
        <taxon>Bacteria</taxon>
        <taxon>Bacillati</taxon>
        <taxon>Actinomycetota</taxon>
        <taxon>Actinomycetes</taxon>
        <taxon>Kineosporiales</taxon>
        <taxon>Kineosporiaceae</taxon>
        <taxon>Kineococcus</taxon>
    </lineage>
</organism>
<name>A0ABV4I0P8_9ACTN</name>
<evidence type="ECO:0000256" key="1">
    <source>
        <dbReference type="SAM" id="MobiDB-lite"/>
    </source>
</evidence>
<feature type="transmembrane region" description="Helical" evidence="2">
    <location>
        <begin position="128"/>
        <end position="151"/>
    </location>
</feature>
<evidence type="ECO:0000313" key="4">
    <source>
        <dbReference type="Proteomes" id="UP001566476"/>
    </source>
</evidence>
<dbReference type="EMBL" id="JBGGTQ010000002">
    <property type="protein sequence ID" value="MEZ0491590.1"/>
    <property type="molecule type" value="Genomic_DNA"/>
</dbReference>
<proteinExistence type="predicted"/>
<keyword evidence="4" id="KW-1185">Reference proteome</keyword>
<feature type="compositionally biased region" description="Pro residues" evidence="1">
    <location>
        <begin position="205"/>
        <end position="243"/>
    </location>
</feature>
<feature type="transmembrane region" description="Helical" evidence="2">
    <location>
        <begin position="98"/>
        <end position="116"/>
    </location>
</feature>
<sequence length="259" mass="26582">MAVGAGDVREPVEEVGPDHGGRVPLRLRVASRVLAVAALALPLLGVAVAVHVLTGGVDAQYFTGYEYDGDGNEVSATTSATLAQRWQALDYLVPPDHVLLGPAAVVLLLAGLHLSGRGRPALSPGTRLLAAAAATSSALYAVGGGVVPLVLRQGTTADEQGFGGPPPFVLLVGPAGVVVFLAAACVVAGVLLLLPRTPQEEQEPWSPPPAAQEPPVAPPPDPAPEPVSDPPPVPQDAPPPPAVPRLREEDRAWYRRPAP</sequence>
<feature type="transmembrane region" description="Helical" evidence="2">
    <location>
        <begin position="171"/>
        <end position="194"/>
    </location>
</feature>
<gene>
    <name evidence="3" type="ORF">AB2L28_05010</name>
</gene>
<keyword evidence="2" id="KW-0472">Membrane</keyword>
<keyword evidence="2" id="KW-1133">Transmembrane helix</keyword>
<dbReference type="RefSeq" id="WP_370717626.1">
    <property type="nucleotide sequence ID" value="NZ_JBGGTQ010000002.1"/>
</dbReference>
<keyword evidence="2" id="KW-0812">Transmembrane</keyword>
<evidence type="ECO:0000313" key="3">
    <source>
        <dbReference type="EMBL" id="MEZ0491590.1"/>
    </source>
</evidence>
<protein>
    <submittedName>
        <fullName evidence="3">Uncharacterized protein</fullName>
    </submittedName>
</protein>
<feature type="transmembrane region" description="Helical" evidence="2">
    <location>
        <begin position="33"/>
        <end position="53"/>
    </location>
</feature>
<accession>A0ABV4I0P8</accession>